<keyword evidence="2" id="KW-1003">Cell membrane</keyword>
<sequence length="595" mass="64936">MKKKIDLLQGNVSETFLQYLIPSVSATMMISFNYFIDTLCIGQKLGEQGLAALNLSWPVTTVLYSVGLLLGTGGGAMFSAYVANGKKEKAKSVFTEAAVTLLLIAAAITILGMVFLKPIVTVLGGAGELRQGVTDYVKWVLIFSVSYMGECFFTSFLRNDNAPKLAMAGTLLSCSLNIVLDIVFIYVLDGGMVGASLATSLAVTSTVVLGIFSTFRKKSNLKVSFTDASVRDVLCIMKVGMSTFLTEIDGGIVTFVYNTVLIRIAGSAATTVIAVYGIVVNINTIVLAAINGISNAMQPLVSANSGAGKFSRAKRFTHLAVKWAFGMSVVFVAVIEWQAEVFVKIFLEPDAAFLVQAAGAIRIVAVSYLLAAVNMILISYFQSIQASKEAIYFSFMRTLFLPVIFVIGGAFYLNVKGVWMASLFIEGTTVVVMLFAYRRYQKKRMEENLGQLNFYEFTEEVDGIEELIEQLGADNLENYRRVLTYCESRNRDEEGIPMIIGLDDLTAPDQEAFEVSAQEDELSFYQAVGALLFTDLLDQQMVKEGGTGRGAIIPAMEAAAERFFQYKKTAGAETGGSISYTEALGRMEREHEQQF</sequence>
<evidence type="ECO:0000313" key="7">
    <source>
        <dbReference type="EMBL" id="PWJ28145.1"/>
    </source>
</evidence>
<evidence type="ECO:0000256" key="5">
    <source>
        <dbReference type="ARBA" id="ARBA00023136"/>
    </source>
</evidence>
<evidence type="ECO:0000256" key="2">
    <source>
        <dbReference type="ARBA" id="ARBA00022475"/>
    </source>
</evidence>
<keyword evidence="5 6" id="KW-0472">Membrane</keyword>
<feature type="transmembrane region" description="Helical" evidence="6">
    <location>
        <begin position="351"/>
        <end position="378"/>
    </location>
</feature>
<feature type="transmembrane region" description="Helical" evidence="6">
    <location>
        <begin position="136"/>
        <end position="153"/>
    </location>
</feature>
<feature type="transmembrane region" description="Helical" evidence="6">
    <location>
        <begin position="16"/>
        <end position="36"/>
    </location>
</feature>
<keyword evidence="8" id="KW-1185">Reference proteome</keyword>
<dbReference type="OrthoDB" id="305360at2"/>
<gene>
    <name evidence="7" type="ORF">A8806_10922</name>
</gene>
<dbReference type="PANTHER" id="PTHR43823">
    <property type="entry name" value="SPORULATION PROTEIN YKVU"/>
    <property type="match status" value="1"/>
</dbReference>
<dbReference type="Pfam" id="PF01554">
    <property type="entry name" value="MatE"/>
    <property type="match status" value="2"/>
</dbReference>
<proteinExistence type="predicted"/>
<organism evidence="7 8">
    <name type="scientific">Faecalicatena orotica</name>
    <dbReference type="NCBI Taxonomy" id="1544"/>
    <lineage>
        <taxon>Bacteria</taxon>
        <taxon>Bacillati</taxon>
        <taxon>Bacillota</taxon>
        <taxon>Clostridia</taxon>
        <taxon>Lachnospirales</taxon>
        <taxon>Lachnospiraceae</taxon>
        <taxon>Faecalicatena</taxon>
    </lineage>
</organism>
<comment type="subcellular location">
    <subcellularLocation>
        <location evidence="1">Cell membrane</location>
        <topology evidence="1">Multi-pass membrane protein</topology>
    </subcellularLocation>
</comment>
<reference evidence="7 8" key="1">
    <citation type="submission" date="2018-05" db="EMBL/GenBank/DDBJ databases">
        <title>The Hungate 1000. A catalogue of reference genomes from the rumen microbiome.</title>
        <authorList>
            <person name="Kelly W."/>
        </authorList>
    </citation>
    <scope>NUCLEOTIDE SEQUENCE [LARGE SCALE GENOMIC DNA]</scope>
    <source>
        <strain evidence="7 8">NLAE-zl-C242</strain>
    </source>
</reference>
<feature type="transmembrane region" description="Helical" evidence="6">
    <location>
        <begin position="56"/>
        <end position="81"/>
    </location>
</feature>
<accession>A0A2Y9BGB5</accession>
<evidence type="ECO:0000256" key="3">
    <source>
        <dbReference type="ARBA" id="ARBA00022692"/>
    </source>
</evidence>
<evidence type="ECO:0000256" key="1">
    <source>
        <dbReference type="ARBA" id="ARBA00004651"/>
    </source>
</evidence>
<feature type="transmembrane region" description="Helical" evidence="6">
    <location>
        <begin position="319"/>
        <end position="339"/>
    </location>
</feature>
<evidence type="ECO:0000256" key="4">
    <source>
        <dbReference type="ARBA" id="ARBA00022989"/>
    </source>
</evidence>
<dbReference type="PANTHER" id="PTHR43823:SF3">
    <property type="entry name" value="MULTIDRUG EXPORT PROTEIN MEPA"/>
    <property type="match status" value="1"/>
</dbReference>
<feature type="transmembrane region" description="Helical" evidence="6">
    <location>
        <begin position="390"/>
        <end position="412"/>
    </location>
</feature>
<feature type="transmembrane region" description="Helical" evidence="6">
    <location>
        <begin position="93"/>
        <end position="116"/>
    </location>
</feature>
<evidence type="ECO:0000313" key="8">
    <source>
        <dbReference type="Proteomes" id="UP000245845"/>
    </source>
</evidence>
<feature type="transmembrane region" description="Helical" evidence="6">
    <location>
        <begin position="193"/>
        <end position="212"/>
    </location>
</feature>
<dbReference type="GO" id="GO:0042910">
    <property type="term" value="F:xenobiotic transmembrane transporter activity"/>
    <property type="evidence" value="ECO:0007669"/>
    <property type="project" value="InterPro"/>
</dbReference>
<feature type="transmembrane region" description="Helical" evidence="6">
    <location>
        <begin position="418"/>
        <end position="437"/>
    </location>
</feature>
<protein>
    <submittedName>
        <fullName evidence="7">Putative MATE family efflux protein</fullName>
    </submittedName>
</protein>
<dbReference type="InterPro" id="IPR002528">
    <property type="entry name" value="MATE_fam"/>
</dbReference>
<keyword evidence="4 6" id="KW-1133">Transmembrane helix</keyword>
<dbReference type="InterPro" id="IPR051327">
    <property type="entry name" value="MATE_MepA_subfamily"/>
</dbReference>
<evidence type="ECO:0000256" key="6">
    <source>
        <dbReference type="SAM" id="Phobius"/>
    </source>
</evidence>
<dbReference type="EMBL" id="QGDL01000009">
    <property type="protein sequence ID" value="PWJ28145.1"/>
    <property type="molecule type" value="Genomic_DNA"/>
</dbReference>
<dbReference type="RefSeq" id="WP_109731962.1">
    <property type="nucleotide sequence ID" value="NZ_BAAACK010000009.1"/>
</dbReference>
<feature type="transmembrane region" description="Helical" evidence="6">
    <location>
        <begin position="165"/>
        <end position="187"/>
    </location>
</feature>
<name>A0A2Y9BGB5_9FIRM</name>
<keyword evidence="3 6" id="KW-0812">Transmembrane</keyword>
<comment type="caution">
    <text evidence="7">The sequence shown here is derived from an EMBL/GenBank/DDBJ whole genome shotgun (WGS) entry which is preliminary data.</text>
</comment>
<dbReference type="GO" id="GO:0015297">
    <property type="term" value="F:antiporter activity"/>
    <property type="evidence" value="ECO:0007669"/>
    <property type="project" value="InterPro"/>
</dbReference>
<dbReference type="GO" id="GO:0005886">
    <property type="term" value="C:plasma membrane"/>
    <property type="evidence" value="ECO:0007669"/>
    <property type="project" value="UniProtKB-SubCell"/>
</dbReference>
<dbReference type="Proteomes" id="UP000245845">
    <property type="component" value="Unassembled WGS sequence"/>
</dbReference>
<dbReference type="AlphaFoldDB" id="A0A2Y9BGB5"/>